<dbReference type="EMBL" id="SGXC01000002">
    <property type="protein sequence ID" value="RZS80687.1"/>
    <property type="molecule type" value="Genomic_DNA"/>
</dbReference>
<feature type="transmembrane region" description="Helical" evidence="6">
    <location>
        <begin position="32"/>
        <end position="49"/>
    </location>
</feature>
<dbReference type="AlphaFoldDB" id="A0A4Q7NDD9"/>
<reference evidence="7 8" key="1">
    <citation type="submission" date="2019-02" db="EMBL/GenBank/DDBJ databases">
        <title>Genomic Encyclopedia of Type Strains, Phase IV (KMG-IV): sequencing the most valuable type-strain genomes for metagenomic binning, comparative biology and taxonomic classification.</title>
        <authorList>
            <person name="Goeker M."/>
        </authorList>
    </citation>
    <scope>NUCLEOTIDE SEQUENCE [LARGE SCALE GENOMIC DNA]</scope>
    <source>
        <strain evidence="7 8">K24</strain>
    </source>
</reference>
<gene>
    <name evidence="7" type="ORF">EV675_3299</name>
</gene>
<dbReference type="GO" id="GO:0005886">
    <property type="term" value="C:plasma membrane"/>
    <property type="evidence" value="ECO:0007669"/>
    <property type="project" value="UniProtKB-SubCell"/>
</dbReference>
<organism evidence="7 8">
    <name type="scientific">Pigmentiphaga kullae</name>
    <dbReference type="NCBI Taxonomy" id="151784"/>
    <lineage>
        <taxon>Bacteria</taxon>
        <taxon>Pseudomonadati</taxon>
        <taxon>Pseudomonadota</taxon>
        <taxon>Betaproteobacteria</taxon>
        <taxon>Burkholderiales</taxon>
        <taxon>Alcaligenaceae</taxon>
        <taxon>Pigmentiphaga</taxon>
    </lineage>
</organism>
<keyword evidence="2" id="KW-1003">Cell membrane</keyword>
<evidence type="ECO:0000313" key="7">
    <source>
        <dbReference type="EMBL" id="RZS80687.1"/>
    </source>
</evidence>
<evidence type="ECO:0000256" key="2">
    <source>
        <dbReference type="ARBA" id="ARBA00022475"/>
    </source>
</evidence>
<evidence type="ECO:0000256" key="1">
    <source>
        <dbReference type="ARBA" id="ARBA00004651"/>
    </source>
</evidence>
<evidence type="ECO:0000313" key="8">
    <source>
        <dbReference type="Proteomes" id="UP000292445"/>
    </source>
</evidence>
<dbReference type="PANTHER" id="PTHR33931:SF2">
    <property type="entry name" value="HOLIN-LIKE PROTEIN CIDA"/>
    <property type="match status" value="1"/>
</dbReference>
<dbReference type="PANTHER" id="PTHR33931">
    <property type="entry name" value="HOLIN-LIKE PROTEIN CIDA-RELATED"/>
    <property type="match status" value="1"/>
</dbReference>
<feature type="transmembrane region" description="Helical" evidence="6">
    <location>
        <begin position="87"/>
        <end position="109"/>
    </location>
</feature>
<accession>A0A4Q7NDD9</accession>
<evidence type="ECO:0000256" key="5">
    <source>
        <dbReference type="ARBA" id="ARBA00023136"/>
    </source>
</evidence>
<evidence type="ECO:0000256" key="3">
    <source>
        <dbReference type="ARBA" id="ARBA00022692"/>
    </source>
</evidence>
<protein>
    <submittedName>
        <fullName evidence="7">Holin-like protein</fullName>
    </submittedName>
</protein>
<name>A0A4Q7NDD9_9BURK</name>
<keyword evidence="4 6" id="KW-1133">Transmembrane helix</keyword>
<sequence>MDFIHFINVIILPRITGIPVELIMQHRFLPPFAVRILQVLALVAVWWAADTLVRWAALPIPGGVVGLFAVLALLLSGRLPLHRIDQGAHWLLADMLVFFIPAVVAMVRYQDLLRNEGLKLAAVIVLGNACVMLTTAVTVEWIARRRRGRAPAKAAS</sequence>
<keyword evidence="8" id="KW-1185">Reference proteome</keyword>
<feature type="transmembrane region" description="Helical" evidence="6">
    <location>
        <begin position="121"/>
        <end position="143"/>
    </location>
</feature>
<proteinExistence type="predicted"/>
<dbReference type="Pfam" id="PF03788">
    <property type="entry name" value="LrgA"/>
    <property type="match status" value="1"/>
</dbReference>
<keyword evidence="3 6" id="KW-0812">Transmembrane</keyword>
<dbReference type="Proteomes" id="UP000292445">
    <property type="component" value="Unassembled WGS sequence"/>
</dbReference>
<evidence type="ECO:0000256" key="6">
    <source>
        <dbReference type="SAM" id="Phobius"/>
    </source>
</evidence>
<evidence type="ECO:0000256" key="4">
    <source>
        <dbReference type="ARBA" id="ARBA00022989"/>
    </source>
</evidence>
<comment type="subcellular location">
    <subcellularLocation>
        <location evidence="1">Cell membrane</location>
        <topology evidence="1">Multi-pass membrane protein</topology>
    </subcellularLocation>
</comment>
<keyword evidence="5 6" id="KW-0472">Membrane</keyword>
<feature type="transmembrane region" description="Helical" evidence="6">
    <location>
        <begin position="55"/>
        <end position="75"/>
    </location>
</feature>
<comment type="caution">
    <text evidence="7">The sequence shown here is derived from an EMBL/GenBank/DDBJ whole genome shotgun (WGS) entry which is preliminary data.</text>
</comment>
<dbReference type="InterPro" id="IPR005538">
    <property type="entry name" value="LrgA/CidA"/>
</dbReference>